<evidence type="ECO:0000313" key="1">
    <source>
        <dbReference type="EMBL" id="UPM43175.1"/>
    </source>
</evidence>
<dbReference type="KEGG" id="haad:MW046_01700"/>
<accession>A0A8U0A1Z6</accession>
<dbReference type="InterPro" id="IPR029033">
    <property type="entry name" value="His_PPase_superfam"/>
</dbReference>
<name>A0A8U0A1Z6_9EURY</name>
<dbReference type="CDD" id="cd07067">
    <property type="entry name" value="HP_PGM_like"/>
    <property type="match status" value="1"/>
</dbReference>
<evidence type="ECO:0000313" key="2">
    <source>
        <dbReference type="Proteomes" id="UP000831768"/>
    </source>
</evidence>
<organism evidence="1 2">
    <name type="scientific">Halocatena salina</name>
    <dbReference type="NCBI Taxonomy" id="2934340"/>
    <lineage>
        <taxon>Archaea</taxon>
        <taxon>Methanobacteriati</taxon>
        <taxon>Methanobacteriota</taxon>
        <taxon>Stenosarchaea group</taxon>
        <taxon>Halobacteria</taxon>
        <taxon>Halobacteriales</taxon>
        <taxon>Natronomonadaceae</taxon>
        <taxon>Halocatena</taxon>
    </lineage>
</organism>
<dbReference type="Proteomes" id="UP000831768">
    <property type="component" value="Chromosome"/>
</dbReference>
<sequence>MTRIVFLRHFETQIDEEKPVSEWELTEDGEIAMQKLLESPTIDGLTRVYSSPEHKARYTAQAVAAEQDIDCRTVDALREADRSGEGFIEDPDEYVRMVGELLRNPTVPFEWEDRIDVENRIRTFLDTVGPDEGRVMAVSHGIFLSVLFSQCRDEKPLAFWKELGFGEIIEVDRAELVEVFET</sequence>
<dbReference type="EMBL" id="CP096019">
    <property type="protein sequence ID" value="UPM43175.1"/>
    <property type="molecule type" value="Genomic_DNA"/>
</dbReference>
<dbReference type="Pfam" id="PF00300">
    <property type="entry name" value="His_Phos_1"/>
    <property type="match status" value="1"/>
</dbReference>
<gene>
    <name evidence="1" type="ORF">MW046_01700</name>
</gene>
<dbReference type="GeneID" id="71926721"/>
<reference evidence="1" key="1">
    <citation type="submission" date="2022-04" db="EMBL/GenBank/DDBJ databases">
        <title>Halocatena sp. nov., isolated from a salt lake.</title>
        <authorList>
            <person name="Cui H.-L."/>
        </authorList>
    </citation>
    <scope>NUCLEOTIDE SEQUENCE</scope>
    <source>
        <strain evidence="1">AD-1</strain>
    </source>
</reference>
<dbReference type="Gene3D" id="3.40.50.1240">
    <property type="entry name" value="Phosphoglycerate mutase-like"/>
    <property type="match status" value="1"/>
</dbReference>
<dbReference type="SUPFAM" id="SSF53254">
    <property type="entry name" value="Phosphoglycerate mutase-like"/>
    <property type="match status" value="1"/>
</dbReference>
<protein>
    <submittedName>
        <fullName evidence="1">Phosphoglycerate mutase family protein</fullName>
    </submittedName>
</protein>
<dbReference type="RefSeq" id="WP_247993843.1">
    <property type="nucleotide sequence ID" value="NZ_CP096019.1"/>
</dbReference>
<dbReference type="AlphaFoldDB" id="A0A8U0A1Z6"/>
<keyword evidence="2" id="KW-1185">Reference proteome</keyword>
<proteinExistence type="predicted"/>
<dbReference type="InterPro" id="IPR013078">
    <property type="entry name" value="His_Pase_superF_clade-1"/>
</dbReference>